<accession>A0A0G3WAV1</accession>
<feature type="compositionally biased region" description="Basic and acidic residues" evidence="1">
    <location>
        <begin position="149"/>
        <end position="169"/>
    </location>
</feature>
<name>A0A0G3WAV1_9CLOT</name>
<feature type="domain" description="Bacteriophage lambda Replication protein O N-terminal" evidence="2">
    <location>
        <begin position="8"/>
        <end position="98"/>
    </location>
</feature>
<dbReference type="STRING" id="84022.CACET_c15460"/>
<organism evidence="3 4">
    <name type="scientific">Clostridium aceticum</name>
    <dbReference type="NCBI Taxonomy" id="84022"/>
    <lineage>
        <taxon>Bacteria</taxon>
        <taxon>Bacillati</taxon>
        <taxon>Bacillota</taxon>
        <taxon>Clostridia</taxon>
        <taxon>Eubacteriales</taxon>
        <taxon>Clostridiaceae</taxon>
        <taxon>Clostridium</taxon>
    </lineage>
</organism>
<evidence type="ECO:0000259" key="2">
    <source>
        <dbReference type="Pfam" id="PF04492"/>
    </source>
</evidence>
<sequence length="364" mass="42331">MANPQPTDAHLRIAHVITEEIMMRDFTKRQRSILDLVLRLSWGCNKKEAIIPKLRYFELCGIPQTKIKSEITYLVNARVIFWEESTNQFWFNKNYEEWKISIVKGYDRNFLAELIYLNVKNTVDKPVDNHVDKETLKTEELPKMGSDFPKGEESSHLERGSNFPKEEVLKSSNPVVSKGEGVYKEIIKESNTTITIKETQSDELEKDSQGTGDFQPAESEVEEKNVNRLREIEGYYAANVLRRNIIGSVDLKLILEAYRKYPTDFILSCIEHAVKQNKERNGKITIKSFSYFVPILEDEWEKYQIREASKNAAPVQQDNKDFKNKSTSGPKKYSTRFHLVESRGSNYTNDELEEKLLKKERVQA</sequence>
<dbReference type="InterPro" id="IPR036388">
    <property type="entry name" value="WH-like_DNA-bd_sf"/>
</dbReference>
<dbReference type="RefSeq" id="WP_052661254.1">
    <property type="nucleotide sequence ID" value="NZ_CP009687.1"/>
</dbReference>
<dbReference type="Proteomes" id="UP000035704">
    <property type="component" value="Chromosome"/>
</dbReference>
<feature type="region of interest" description="Disordered" evidence="1">
    <location>
        <begin position="197"/>
        <end position="221"/>
    </location>
</feature>
<feature type="region of interest" description="Disordered" evidence="1">
    <location>
        <begin position="309"/>
        <end position="335"/>
    </location>
</feature>
<dbReference type="Gene3D" id="1.10.10.10">
    <property type="entry name" value="Winged helix-like DNA-binding domain superfamily/Winged helix DNA-binding domain"/>
    <property type="match status" value="1"/>
</dbReference>
<dbReference type="InterPro" id="IPR006497">
    <property type="entry name" value="Phage_lambda_VrpO_N"/>
</dbReference>
<dbReference type="EMBL" id="CP009687">
    <property type="protein sequence ID" value="AKL94995.1"/>
    <property type="molecule type" value="Genomic_DNA"/>
</dbReference>
<dbReference type="OrthoDB" id="1938644at2"/>
<protein>
    <submittedName>
        <fullName evidence="3">Prophage lambdaCh01, replication protein O</fullName>
    </submittedName>
</protein>
<dbReference type="KEGG" id="cace:CACET_c15460"/>
<dbReference type="GO" id="GO:0006260">
    <property type="term" value="P:DNA replication"/>
    <property type="evidence" value="ECO:0007669"/>
    <property type="project" value="InterPro"/>
</dbReference>
<feature type="region of interest" description="Disordered" evidence="1">
    <location>
        <begin position="142"/>
        <end position="170"/>
    </location>
</feature>
<dbReference type="PATRIC" id="fig|84022.6.peg.1536"/>
<evidence type="ECO:0000313" key="3">
    <source>
        <dbReference type="EMBL" id="AKL94995.1"/>
    </source>
</evidence>
<proteinExistence type="predicted"/>
<dbReference type="AlphaFoldDB" id="A0A0G3WAV1"/>
<reference evidence="3 4" key="1">
    <citation type="submission" date="2014-10" db="EMBL/GenBank/DDBJ databases">
        <title>Genome sequence of Clostridium aceticum DSM 1496.</title>
        <authorList>
            <person name="Poehlein A."/>
            <person name="Schiel-Bengelsdorf B."/>
            <person name="Gottschalk G."/>
            <person name="Duerre P."/>
            <person name="Daniel R."/>
        </authorList>
    </citation>
    <scope>NUCLEOTIDE SEQUENCE [LARGE SCALE GENOMIC DNA]</scope>
    <source>
        <strain evidence="3 4">DSM 1496</strain>
    </source>
</reference>
<gene>
    <name evidence="3" type="ORF">CACET_c15460</name>
</gene>
<evidence type="ECO:0000256" key="1">
    <source>
        <dbReference type="SAM" id="MobiDB-lite"/>
    </source>
</evidence>
<dbReference type="Pfam" id="PF04492">
    <property type="entry name" value="Phage_rep_O"/>
    <property type="match status" value="1"/>
</dbReference>
<keyword evidence="4" id="KW-1185">Reference proteome</keyword>
<evidence type="ECO:0000313" key="4">
    <source>
        <dbReference type="Proteomes" id="UP000035704"/>
    </source>
</evidence>